<dbReference type="Gene3D" id="3.40.50.2000">
    <property type="entry name" value="Glycogen Phosphorylase B"/>
    <property type="match status" value="2"/>
</dbReference>
<feature type="region of interest" description="Disordered" evidence="1">
    <location>
        <begin position="169"/>
        <end position="196"/>
    </location>
</feature>
<protein>
    <submittedName>
        <fullName evidence="4">Glycosyl transferase family 1</fullName>
    </submittedName>
</protein>
<evidence type="ECO:0000313" key="4">
    <source>
        <dbReference type="EMBL" id="PHQ38273.1"/>
    </source>
</evidence>
<reference evidence="4 5" key="1">
    <citation type="journal article" date="2014" name="Front. Microbiol.">
        <title>Population and genomic analysis of the genus Halorubrum.</title>
        <authorList>
            <person name="Fullmer M.S."/>
            <person name="Soucy S.M."/>
            <person name="Swithers K.S."/>
            <person name="Makkay A.M."/>
            <person name="Wheeler R."/>
            <person name="Ventosa A."/>
            <person name="Gogarten J.P."/>
            <person name="Papke R.T."/>
        </authorList>
    </citation>
    <scope>NUCLEOTIDE SEQUENCE [LARGE SCALE GENOMIC DNA]</scope>
    <source>
        <strain evidence="4 5">C49</strain>
    </source>
</reference>
<dbReference type="SUPFAM" id="SSF53756">
    <property type="entry name" value="UDP-Glycosyltransferase/glycogen phosphorylase"/>
    <property type="match status" value="1"/>
</dbReference>
<evidence type="ECO:0000313" key="5">
    <source>
        <dbReference type="Proteomes" id="UP000222824"/>
    </source>
</evidence>
<name>A0A2G1WH08_9EURY</name>
<gene>
    <name evidence="4" type="ORF">DJ69_12385</name>
</gene>
<feature type="compositionally biased region" description="Gly residues" evidence="1">
    <location>
        <begin position="171"/>
        <end position="180"/>
    </location>
</feature>
<keyword evidence="4" id="KW-0808">Transferase</keyword>
<keyword evidence="5" id="KW-1185">Reference proteome</keyword>
<proteinExistence type="predicted"/>
<dbReference type="CDD" id="cd03801">
    <property type="entry name" value="GT4_PimA-like"/>
    <property type="match status" value="1"/>
</dbReference>
<evidence type="ECO:0000256" key="1">
    <source>
        <dbReference type="SAM" id="MobiDB-lite"/>
    </source>
</evidence>
<dbReference type="AlphaFoldDB" id="A0A2G1WH08"/>
<feature type="domain" description="Glycosyl transferase family 1" evidence="2">
    <location>
        <begin position="197"/>
        <end position="354"/>
    </location>
</feature>
<dbReference type="OrthoDB" id="131038at2157"/>
<evidence type="ECO:0000259" key="2">
    <source>
        <dbReference type="Pfam" id="PF00534"/>
    </source>
</evidence>
<sequence>MRVGLTLYGSLDEQSGGFRYDRKLVEGLRRAGDTVEVVELPWRAYPRGLLDNVTTALGDRLRVDVDVMLQDELAHPSLLRANRDLPYPIVSLVHHLRASEPRRLAPLYRAVERRYLATVDGAVCNSAATRDTVAALGVDRDATVVAPPAGDRFDPAIDDADIEARAAVLGGDTGGGGDSAGGEAADGSERGRGPGSEPLRVAFVGNLAPRKGLDTLVEGVAGADAAVDLTVVGRTVDESHVADVRRLVRERGLGDRVRFSGRLSDDELADALRASHVLAVPSRYEGFGIVYLEGMSFGLPAIAARAGGAGETVADGETGVLVDPEDSVAVARALDEFAADPDRLAAMGRAARRRYEAHPSWAASTARVRRLLAEVADAPHAVDPEVVS</sequence>
<dbReference type="EMBL" id="NHOA01000110">
    <property type="protein sequence ID" value="PHQ38273.1"/>
    <property type="molecule type" value="Genomic_DNA"/>
</dbReference>
<dbReference type="Proteomes" id="UP000222824">
    <property type="component" value="Unassembled WGS sequence"/>
</dbReference>
<dbReference type="Pfam" id="PF13439">
    <property type="entry name" value="Glyco_transf_4"/>
    <property type="match status" value="1"/>
</dbReference>
<comment type="caution">
    <text evidence="4">The sequence shown here is derived from an EMBL/GenBank/DDBJ whole genome shotgun (WGS) entry which is preliminary data.</text>
</comment>
<dbReference type="InterPro" id="IPR028098">
    <property type="entry name" value="Glyco_trans_4-like_N"/>
</dbReference>
<dbReference type="InterPro" id="IPR050194">
    <property type="entry name" value="Glycosyltransferase_grp1"/>
</dbReference>
<feature type="domain" description="Glycosyltransferase subfamily 4-like N-terminal" evidence="3">
    <location>
        <begin position="32"/>
        <end position="148"/>
    </location>
</feature>
<evidence type="ECO:0000259" key="3">
    <source>
        <dbReference type="Pfam" id="PF13439"/>
    </source>
</evidence>
<accession>A0A2G1WH08</accession>
<dbReference type="InterPro" id="IPR001296">
    <property type="entry name" value="Glyco_trans_1"/>
</dbReference>
<dbReference type="PANTHER" id="PTHR45947:SF3">
    <property type="entry name" value="SULFOQUINOVOSYL TRANSFERASE SQD2"/>
    <property type="match status" value="1"/>
</dbReference>
<dbReference type="RefSeq" id="WP_099255907.1">
    <property type="nucleotide sequence ID" value="NZ_NHOA01000110.1"/>
</dbReference>
<organism evidence="4 5">
    <name type="scientific">Halorubrum persicum</name>
    <dbReference type="NCBI Taxonomy" id="1383844"/>
    <lineage>
        <taxon>Archaea</taxon>
        <taxon>Methanobacteriati</taxon>
        <taxon>Methanobacteriota</taxon>
        <taxon>Stenosarchaea group</taxon>
        <taxon>Halobacteria</taxon>
        <taxon>Halobacteriales</taxon>
        <taxon>Haloferacaceae</taxon>
        <taxon>Halorubrum</taxon>
    </lineage>
</organism>
<dbReference type="GO" id="GO:0016757">
    <property type="term" value="F:glycosyltransferase activity"/>
    <property type="evidence" value="ECO:0007669"/>
    <property type="project" value="InterPro"/>
</dbReference>
<dbReference type="PANTHER" id="PTHR45947">
    <property type="entry name" value="SULFOQUINOVOSYL TRANSFERASE SQD2"/>
    <property type="match status" value="1"/>
</dbReference>
<dbReference type="Pfam" id="PF00534">
    <property type="entry name" value="Glycos_transf_1"/>
    <property type="match status" value="1"/>
</dbReference>